<dbReference type="Pfam" id="PF13602">
    <property type="entry name" value="ADH_zinc_N_2"/>
    <property type="match status" value="1"/>
</dbReference>
<dbReference type="InterPro" id="IPR036291">
    <property type="entry name" value="NAD(P)-bd_dom_sf"/>
</dbReference>
<feature type="domain" description="Enoyl reductase (ER)" evidence="3">
    <location>
        <begin position="10"/>
        <end position="317"/>
    </location>
</feature>
<dbReference type="Gene3D" id="3.40.50.720">
    <property type="entry name" value="NAD(P)-binding Rossmann-like Domain"/>
    <property type="match status" value="1"/>
</dbReference>
<sequence>MHAVVVTRPGGPEVLKYQEVPTPVVKPGWTRIKVGGFGINHSEVFTREGKSPSVQFPRILGIEVVGTIDETSAPEQFQVGQTVVSLMGEMGRAFDGSYAEYVLLPNTQIYPVTTDLDWAHLAAVPETFYTAFGIYQSLQLHDGERVLIRAATSGVGVAILKLMKASGMDLTVSGTTRSDRKDVALTALGIDQVIHTPNANQLPPTVGEFDKVVDLIGPSAVRDSLEHTAEFGIVSSTGELGGVWTLDGFDPIMDIPNNRYLTGFYSGDVDAAHVQALFDFITSHDVDVTPEKVFKLAETRAAHEYLATSAGLGKVVVLP</sequence>
<evidence type="ECO:0000259" key="3">
    <source>
        <dbReference type="SMART" id="SM00829"/>
    </source>
</evidence>
<proteinExistence type="predicted"/>
<dbReference type="PATRIC" id="fig|942150.3.peg.2574"/>
<dbReference type="GO" id="GO:0016651">
    <property type="term" value="F:oxidoreductase activity, acting on NAD(P)H"/>
    <property type="evidence" value="ECO:0007669"/>
    <property type="project" value="TreeGrafter"/>
</dbReference>
<organism evidence="4 5">
    <name type="scientific">Lactiplantibacillus xiangfangensis</name>
    <dbReference type="NCBI Taxonomy" id="942150"/>
    <lineage>
        <taxon>Bacteria</taxon>
        <taxon>Bacillati</taxon>
        <taxon>Bacillota</taxon>
        <taxon>Bacilli</taxon>
        <taxon>Lactobacillales</taxon>
        <taxon>Lactobacillaceae</taxon>
        <taxon>Lactiplantibacillus</taxon>
    </lineage>
</organism>
<dbReference type="EMBL" id="JQCL01000057">
    <property type="protein sequence ID" value="KRO10781.1"/>
    <property type="molecule type" value="Genomic_DNA"/>
</dbReference>
<dbReference type="SUPFAM" id="SSF50129">
    <property type="entry name" value="GroES-like"/>
    <property type="match status" value="1"/>
</dbReference>
<dbReference type="RefSeq" id="WP_057706176.1">
    <property type="nucleotide sequence ID" value="NZ_JQCL01000057.1"/>
</dbReference>
<keyword evidence="1" id="KW-0521">NADP</keyword>
<dbReference type="AlphaFoldDB" id="A0A0R2MG46"/>
<protein>
    <submittedName>
        <fullName evidence="4">Oxidoreductase</fullName>
    </submittedName>
</protein>
<dbReference type="SMART" id="SM00829">
    <property type="entry name" value="PKS_ER"/>
    <property type="match status" value="1"/>
</dbReference>
<comment type="caution">
    <text evidence="4">The sequence shown here is derived from an EMBL/GenBank/DDBJ whole genome shotgun (WGS) entry which is preliminary data.</text>
</comment>
<dbReference type="InterPro" id="IPR013154">
    <property type="entry name" value="ADH-like_N"/>
</dbReference>
<dbReference type="InterPro" id="IPR020843">
    <property type="entry name" value="ER"/>
</dbReference>
<evidence type="ECO:0000256" key="2">
    <source>
        <dbReference type="ARBA" id="ARBA00023002"/>
    </source>
</evidence>
<dbReference type="STRING" id="942150.IV64_GL002466"/>
<reference evidence="4 5" key="1">
    <citation type="journal article" date="2015" name="Genome Announc.">
        <title>Expanding the biotechnology potential of lactobacilli through comparative genomics of 213 strains and associated genera.</title>
        <authorList>
            <person name="Sun Z."/>
            <person name="Harris H.M."/>
            <person name="McCann A."/>
            <person name="Guo C."/>
            <person name="Argimon S."/>
            <person name="Zhang W."/>
            <person name="Yang X."/>
            <person name="Jeffery I.B."/>
            <person name="Cooney J.C."/>
            <person name="Kagawa T.F."/>
            <person name="Liu W."/>
            <person name="Song Y."/>
            <person name="Salvetti E."/>
            <person name="Wrobel A."/>
            <person name="Rasinkangas P."/>
            <person name="Parkhill J."/>
            <person name="Rea M.C."/>
            <person name="O'Sullivan O."/>
            <person name="Ritari J."/>
            <person name="Douillard F.P."/>
            <person name="Paul Ross R."/>
            <person name="Yang R."/>
            <person name="Briner A.E."/>
            <person name="Felis G.E."/>
            <person name="de Vos W.M."/>
            <person name="Barrangou R."/>
            <person name="Klaenhammer T.R."/>
            <person name="Caufield P.W."/>
            <person name="Cui Y."/>
            <person name="Zhang H."/>
            <person name="O'Toole P.W."/>
        </authorList>
    </citation>
    <scope>NUCLEOTIDE SEQUENCE [LARGE SCALE GENOMIC DNA]</scope>
    <source>
        <strain evidence="4 5">LMG 26013</strain>
    </source>
</reference>
<dbReference type="SUPFAM" id="SSF51735">
    <property type="entry name" value="NAD(P)-binding Rossmann-fold domains"/>
    <property type="match status" value="1"/>
</dbReference>
<evidence type="ECO:0000313" key="5">
    <source>
        <dbReference type="Proteomes" id="UP000051783"/>
    </source>
</evidence>
<dbReference type="InterPro" id="IPR011032">
    <property type="entry name" value="GroES-like_sf"/>
</dbReference>
<accession>A0A0R2MG46</accession>
<keyword evidence="5" id="KW-1185">Reference proteome</keyword>
<dbReference type="Pfam" id="PF08240">
    <property type="entry name" value="ADH_N"/>
    <property type="match status" value="1"/>
</dbReference>
<evidence type="ECO:0000313" key="4">
    <source>
        <dbReference type="EMBL" id="KRO10781.1"/>
    </source>
</evidence>
<name>A0A0R2MG46_9LACO</name>
<dbReference type="PANTHER" id="PTHR48106">
    <property type="entry name" value="QUINONE OXIDOREDUCTASE PIG3-RELATED"/>
    <property type="match status" value="1"/>
</dbReference>
<dbReference type="OrthoDB" id="9792162at2"/>
<dbReference type="GO" id="GO:0070402">
    <property type="term" value="F:NADPH binding"/>
    <property type="evidence" value="ECO:0007669"/>
    <property type="project" value="TreeGrafter"/>
</dbReference>
<keyword evidence="2" id="KW-0560">Oxidoreductase</keyword>
<dbReference type="Gene3D" id="3.90.180.10">
    <property type="entry name" value="Medium-chain alcohol dehydrogenases, catalytic domain"/>
    <property type="match status" value="1"/>
</dbReference>
<gene>
    <name evidence="4" type="ORF">IV64_GL002466</name>
</gene>
<evidence type="ECO:0000256" key="1">
    <source>
        <dbReference type="ARBA" id="ARBA00022857"/>
    </source>
</evidence>
<dbReference type="Proteomes" id="UP000051783">
    <property type="component" value="Unassembled WGS sequence"/>
</dbReference>